<dbReference type="STRING" id="595494.Tola_1913"/>
<dbReference type="eggNOG" id="COG0582">
    <property type="taxonomic scope" value="Bacteria"/>
</dbReference>
<reference evidence="1 2" key="2">
    <citation type="journal article" date="2011" name="Stand. Genomic Sci.">
        <title>Complete genome sequence of Tolumonas auensis type strain (TA 4).</title>
        <authorList>
            <person name="Chertkov O."/>
            <person name="Copeland A."/>
            <person name="Lucas S."/>
            <person name="Lapidus A."/>
            <person name="Berry K.W."/>
            <person name="Detter J.C."/>
            <person name="Del Rio T.G."/>
            <person name="Hammon N."/>
            <person name="Dalin E."/>
            <person name="Tice H."/>
            <person name="Pitluck S."/>
            <person name="Richardson P."/>
            <person name="Bruce D."/>
            <person name="Goodwin L."/>
            <person name="Han C."/>
            <person name="Tapia R."/>
            <person name="Saunders E."/>
            <person name="Schmutz J."/>
            <person name="Brettin T."/>
            <person name="Larimer F."/>
            <person name="Land M."/>
            <person name="Hauser L."/>
            <person name="Spring S."/>
            <person name="Rohde M."/>
            <person name="Kyrpides N.C."/>
            <person name="Ivanova N."/>
            <person name="Goker M."/>
            <person name="Beller H.R."/>
            <person name="Klenk H.P."/>
            <person name="Woyke T."/>
        </authorList>
    </citation>
    <scope>NUCLEOTIDE SEQUENCE [LARGE SCALE GENOMIC DNA]</scope>
    <source>
        <strain evidence="2">DSM 9187 / TA4</strain>
    </source>
</reference>
<dbReference type="HOGENOM" id="CLU_372083_0_0_6"/>
<evidence type="ECO:0000313" key="2">
    <source>
        <dbReference type="Proteomes" id="UP000009073"/>
    </source>
</evidence>
<dbReference type="AlphaFoldDB" id="C4LFZ9"/>
<name>C4LFZ9_TOLAT</name>
<dbReference type="KEGG" id="tau:Tola_1913"/>
<evidence type="ECO:0000313" key="1">
    <source>
        <dbReference type="EMBL" id="ACQ93516.1"/>
    </source>
</evidence>
<dbReference type="EMBL" id="CP001616">
    <property type="protein sequence ID" value="ACQ93516.1"/>
    <property type="molecule type" value="Genomic_DNA"/>
</dbReference>
<proteinExistence type="predicted"/>
<protein>
    <submittedName>
        <fullName evidence="1">Uncharacterized protein</fullName>
    </submittedName>
</protein>
<accession>C4LFZ9</accession>
<dbReference type="Proteomes" id="UP000009073">
    <property type="component" value="Chromosome"/>
</dbReference>
<dbReference type="RefSeq" id="WP_015878984.1">
    <property type="nucleotide sequence ID" value="NC_012691.1"/>
</dbReference>
<keyword evidence="2" id="KW-1185">Reference proteome</keyword>
<reference evidence="2" key="1">
    <citation type="submission" date="2009-05" db="EMBL/GenBank/DDBJ databases">
        <title>Complete sequence of Tolumonas auensis DSM 9187.</title>
        <authorList>
            <consortium name="US DOE Joint Genome Institute"/>
            <person name="Lucas S."/>
            <person name="Copeland A."/>
            <person name="Lapidus A."/>
            <person name="Glavina del Rio T."/>
            <person name="Tice H."/>
            <person name="Bruce D."/>
            <person name="Goodwin L."/>
            <person name="Pitluck S."/>
            <person name="Chertkov O."/>
            <person name="Brettin T."/>
            <person name="Detter J.C."/>
            <person name="Han C."/>
            <person name="Larimer F."/>
            <person name="Land M."/>
            <person name="Hauser L."/>
            <person name="Kyrpides N."/>
            <person name="Mikhailova N."/>
            <person name="Spring S."/>
            <person name="Beller H."/>
        </authorList>
    </citation>
    <scope>NUCLEOTIDE SEQUENCE [LARGE SCALE GENOMIC DNA]</scope>
    <source>
        <strain evidence="2">DSM 9187 / TA4</strain>
    </source>
</reference>
<dbReference type="OrthoDB" id="5599451at2"/>
<organism evidence="1 2">
    <name type="scientific">Tolumonas auensis (strain DSM 9187 / NBRC 110442 / TA 4)</name>
    <dbReference type="NCBI Taxonomy" id="595494"/>
    <lineage>
        <taxon>Bacteria</taxon>
        <taxon>Pseudomonadati</taxon>
        <taxon>Pseudomonadota</taxon>
        <taxon>Gammaproteobacteria</taxon>
        <taxon>Aeromonadales</taxon>
        <taxon>Aeromonadaceae</taxon>
        <taxon>Tolumonas</taxon>
    </lineage>
</organism>
<sequence length="789" mass="90321">MIVDDMTDMPAILTEVPISNTGHQDDFQCIKSLIFPDDLWDPAIDWKLWHAVIIYNLKKLIADPTIKLHASFLSLVDTEIQWINELQFTPESDVEYHLLAKAFRQELKGRRIIGHYYLIDGILSELTHSVTLNGDLFKCLKKITILAVLAILRINDQNNVSEDKVIETAIRNIRLFTNNRRSSFATSVSAISFGDRIDEIISSIHEECEKCVQDNSVKVQLANLHQILNRLYEHRVKREHSGERAQDEKDKKLEIVSRYHLDNARIDVLSDISCGKGRKYPMPWSEEEQLGNTRNKETYLVSQKRTKHQDLLARRLQAKSVAQSISIRTQALPCSSSMFSVRQIQKVVSVLLQQMCSGNIAALQLFFQLLLGMSSAELGVLPVASRRIGKSNVENDTCWLIRGKDKIYLQRLVKVANSNVHKKLSKLLPSTDFFISLPLPDVILPSWKPEYLRLNTQKDTAKILAEIYKKTGIKITHTQVSNFLVYWLQATHVDQAITGVLSGKSVKQCAPIAYSYIYSDFLLDIWQEYVTSLGIALKVEEANDAIGSRLYPKKEKFVLLIQAYQAHLKVNQRLRNKPEAFADWHNAFIRHCVLILNLSTAARPVTEMYGSRHDYCLLSRLIRISDKEARSVPAGRLIPLTNLAVQQLKFLEKHLLYMADCFKYKYPDIAHAAEIALSGEGPLLFWLREPEITDMSSSYEIELISPISLDHYFDNLLPLPVNWHRHAVRSHLLCKRVPSVLIDAMMGHENMGHEYAHSMSAASLQELFIIPRVLDDWFSEIKLECIEGW</sequence>
<gene>
    <name evidence="1" type="ordered locus">Tola_1913</name>
</gene>